<dbReference type="Proteomes" id="UP001154061">
    <property type="component" value="Unassembled WGS sequence"/>
</dbReference>
<gene>
    <name evidence="1" type="ORF">NDI89_06250</name>
</gene>
<sequence length="62" mass="6910">MARRHRLLEWFRDEDGGWQSPEGRRGELVALGICLPALAVYVHFDAGLPRVAENRPAAILGV</sequence>
<keyword evidence="2" id="KW-1185">Reference proteome</keyword>
<organism evidence="1 2">
    <name type="scientific">Natrinema salsiterrestre</name>
    <dbReference type="NCBI Taxonomy" id="2950540"/>
    <lineage>
        <taxon>Archaea</taxon>
        <taxon>Methanobacteriati</taxon>
        <taxon>Methanobacteriota</taxon>
        <taxon>Stenosarchaea group</taxon>
        <taxon>Halobacteria</taxon>
        <taxon>Halobacteriales</taxon>
        <taxon>Natrialbaceae</taxon>
        <taxon>Natrinema</taxon>
    </lineage>
</organism>
<accession>A0A9Q4PZP2</accession>
<reference evidence="1" key="1">
    <citation type="submission" date="2022-06" db="EMBL/GenBank/DDBJ databases">
        <title>Natrinema sp. a new haloarchaeum isolate from saline soil.</title>
        <authorList>
            <person name="Strakova D."/>
            <person name="Galisteo C."/>
            <person name="Sanchez-Porro C."/>
            <person name="Ventosa A."/>
        </authorList>
    </citation>
    <scope>NUCLEOTIDE SEQUENCE</scope>
    <source>
        <strain evidence="1">S1CR25-10</strain>
    </source>
</reference>
<dbReference type="EMBL" id="JAMQOT010000002">
    <property type="protein sequence ID" value="MDF9745185.1"/>
    <property type="molecule type" value="Genomic_DNA"/>
</dbReference>
<comment type="caution">
    <text evidence="1">The sequence shown here is derived from an EMBL/GenBank/DDBJ whole genome shotgun (WGS) entry which is preliminary data.</text>
</comment>
<dbReference type="RefSeq" id="WP_277520659.1">
    <property type="nucleotide sequence ID" value="NZ_JAMQOT010000002.1"/>
</dbReference>
<evidence type="ECO:0000313" key="2">
    <source>
        <dbReference type="Proteomes" id="UP001154061"/>
    </source>
</evidence>
<dbReference type="AlphaFoldDB" id="A0A9Q4PZP2"/>
<protein>
    <submittedName>
        <fullName evidence="1">Uncharacterized protein</fullName>
    </submittedName>
</protein>
<evidence type="ECO:0000313" key="1">
    <source>
        <dbReference type="EMBL" id="MDF9745185.1"/>
    </source>
</evidence>
<proteinExistence type="predicted"/>
<name>A0A9Q4PZP2_9EURY</name>